<evidence type="ECO:0000256" key="6">
    <source>
        <dbReference type="RuleBase" id="RU004355"/>
    </source>
</evidence>
<keyword evidence="4 5" id="KW-0269">Exonuclease</keyword>
<comment type="similarity">
    <text evidence="5 6">Belongs to the XseA family.</text>
</comment>
<dbReference type="PANTHER" id="PTHR30008:SF0">
    <property type="entry name" value="EXODEOXYRIBONUCLEASE 7 LARGE SUBUNIT"/>
    <property type="match status" value="1"/>
</dbReference>
<comment type="subcellular location">
    <subcellularLocation>
        <location evidence="5 6">Cytoplasm</location>
    </subcellularLocation>
</comment>
<dbReference type="HAMAP" id="MF_00378">
    <property type="entry name" value="Exonuc_7_L"/>
    <property type="match status" value="1"/>
</dbReference>
<dbReference type="GO" id="GO:0008855">
    <property type="term" value="F:exodeoxyribonuclease VII activity"/>
    <property type="evidence" value="ECO:0007669"/>
    <property type="project" value="UniProtKB-EC"/>
</dbReference>
<dbReference type="EC" id="3.1.11.6" evidence="5"/>
<comment type="function">
    <text evidence="5">Bidirectionally degrades single-stranded DNA into large acid-insoluble oligonucleotides, which are then degraded further into small acid-soluble oligonucleotides.</text>
</comment>
<name>A0ABW5E884_9BACT</name>
<keyword evidence="1 5" id="KW-0963">Cytoplasm</keyword>
<evidence type="ECO:0000313" key="10">
    <source>
        <dbReference type="EMBL" id="MFD2277518.1"/>
    </source>
</evidence>
<evidence type="ECO:0000256" key="2">
    <source>
        <dbReference type="ARBA" id="ARBA00022722"/>
    </source>
</evidence>
<dbReference type="InterPro" id="IPR025824">
    <property type="entry name" value="OB-fold_nuc-bd_dom"/>
</dbReference>
<dbReference type="InterPro" id="IPR020579">
    <property type="entry name" value="Exonuc_VII_lsu_C"/>
</dbReference>
<dbReference type="Pfam" id="PF02601">
    <property type="entry name" value="Exonuc_VII_L"/>
    <property type="match status" value="1"/>
</dbReference>
<gene>
    <name evidence="5 10" type="primary">xseA</name>
    <name evidence="10" type="ORF">ACFSQZ_13655</name>
</gene>
<evidence type="ECO:0000256" key="1">
    <source>
        <dbReference type="ARBA" id="ARBA00022490"/>
    </source>
</evidence>
<keyword evidence="2 5" id="KW-0540">Nuclease</keyword>
<keyword evidence="3 5" id="KW-0378">Hydrolase</keyword>
<organism evidence="10 11">
    <name type="scientific">Rubritalea spongiae</name>
    <dbReference type="NCBI Taxonomy" id="430797"/>
    <lineage>
        <taxon>Bacteria</taxon>
        <taxon>Pseudomonadati</taxon>
        <taxon>Verrucomicrobiota</taxon>
        <taxon>Verrucomicrobiia</taxon>
        <taxon>Verrucomicrobiales</taxon>
        <taxon>Rubritaleaceae</taxon>
        <taxon>Rubritalea</taxon>
    </lineage>
</organism>
<comment type="caution">
    <text evidence="10">The sequence shown here is derived from an EMBL/GenBank/DDBJ whole genome shotgun (WGS) entry which is preliminary data.</text>
</comment>
<protein>
    <recommendedName>
        <fullName evidence="5">Exodeoxyribonuclease 7 large subunit</fullName>
        <ecNumber evidence="5">3.1.11.6</ecNumber>
    </recommendedName>
    <alternativeName>
        <fullName evidence="5">Exodeoxyribonuclease VII large subunit</fullName>
        <shortName evidence="5">Exonuclease VII large subunit</shortName>
    </alternativeName>
</protein>
<dbReference type="NCBIfam" id="TIGR00237">
    <property type="entry name" value="xseA"/>
    <property type="match status" value="1"/>
</dbReference>
<dbReference type="Pfam" id="PF13742">
    <property type="entry name" value="tRNA_anti_2"/>
    <property type="match status" value="1"/>
</dbReference>
<feature type="domain" description="Exonuclease VII large subunit C-terminal" evidence="8">
    <location>
        <begin position="123"/>
        <end position="442"/>
    </location>
</feature>
<evidence type="ECO:0000256" key="7">
    <source>
        <dbReference type="SAM" id="Coils"/>
    </source>
</evidence>
<dbReference type="RefSeq" id="WP_377093472.1">
    <property type="nucleotide sequence ID" value="NZ_JBHSJM010000001.1"/>
</dbReference>
<sequence>MPDAKTISVTRLVRKMRNLLEIELGEVWVEGEVSNMRRQASGHLYFTLKDDGAQMSCVMFRGNASRAKVQPDNGMQVKLFGEVSVYEARGSVQLIVRQVESAGEGELQAKFEALKKKLDAEGLFSNELKKPIPSFPRKVGLITSGTGAALQDMLNVLGRRAPWVQPVLYPVQVQGVGAEQGIAHAIDQWSQWQENNLPEVDVLIVGRGGGSLEDLWNFNEEVVARAIAACSIPVVSAVGHEIDFTIADFVADMRAPTPSAAAELVVPDGEDLLRKLQRYGAGMSRVVESEVRRYETQLSGMRRGALSMSVERVLREPMLRLLQAGKDIDDAMVQQLTERVQKLQLMKQRYATLHPENLIDGRLEKVAHKKQLLNNVMANKLERIERQLQRQKSLLRALGPDSAFERGFSVSMTKNGELVRSADQLAKGEVLVTKLRDGEIESEVC</sequence>
<feature type="coiled-coil region" evidence="7">
    <location>
        <begin position="333"/>
        <end position="398"/>
    </location>
</feature>
<reference evidence="11" key="1">
    <citation type="journal article" date="2019" name="Int. J. Syst. Evol. Microbiol.">
        <title>The Global Catalogue of Microorganisms (GCM) 10K type strain sequencing project: providing services to taxonomists for standard genome sequencing and annotation.</title>
        <authorList>
            <consortium name="The Broad Institute Genomics Platform"/>
            <consortium name="The Broad Institute Genome Sequencing Center for Infectious Disease"/>
            <person name="Wu L."/>
            <person name="Ma J."/>
        </authorList>
    </citation>
    <scope>NUCLEOTIDE SEQUENCE [LARGE SCALE GENOMIC DNA]</scope>
    <source>
        <strain evidence="11">JCM 16545</strain>
    </source>
</reference>
<evidence type="ECO:0000256" key="5">
    <source>
        <dbReference type="HAMAP-Rule" id="MF_00378"/>
    </source>
</evidence>
<proteinExistence type="inferred from homology"/>
<keyword evidence="7" id="KW-0175">Coiled coil</keyword>
<evidence type="ECO:0000256" key="4">
    <source>
        <dbReference type="ARBA" id="ARBA00022839"/>
    </source>
</evidence>
<feature type="domain" description="OB-fold nucleic acid binding" evidence="9">
    <location>
        <begin position="7"/>
        <end position="100"/>
    </location>
</feature>
<comment type="subunit">
    <text evidence="5">Heterooligomer composed of large and small subunits.</text>
</comment>
<dbReference type="Proteomes" id="UP001597297">
    <property type="component" value="Unassembled WGS sequence"/>
</dbReference>
<dbReference type="InterPro" id="IPR003753">
    <property type="entry name" value="Exonuc_VII_L"/>
</dbReference>
<evidence type="ECO:0000256" key="3">
    <source>
        <dbReference type="ARBA" id="ARBA00022801"/>
    </source>
</evidence>
<dbReference type="CDD" id="cd04489">
    <property type="entry name" value="ExoVII_LU_OBF"/>
    <property type="match status" value="1"/>
</dbReference>
<keyword evidence="11" id="KW-1185">Reference proteome</keyword>
<evidence type="ECO:0000313" key="11">
    <source>
        <dbReference type="Proteomes" id="UP001597297"/>
    </source>
</evidence>
<dbReference type="EMBL" id="JBHUJC010000042">
    <property type="protein sequence ID" value="MFD2277518.1"/>
    <property type="molecule type" value="Genomic_DNA"/>
</dbReference>
<evidence type="ECO:0000259" key="8">
    <source>
        <dbReference type="Pfam" id="PF02601"/>
    </source>
</evidence>
<comment type="catalytic activity">
    <reaction evidence="5 6">
        <text>Exonucleolytic cleavage in either 5'- to 3'- or 3'- to 5'-direction to yield nucleoside 5'-phosphates.</text>
        <dbReference type="EC" id="3.1.11.6"/>
    </reaction>
</comment>
<evidence type="ECO:0000259" key="9">
    <source>
        <dbReference type="Pfam" id="PF13742"/>
    </source>
</evidence>
<accession>A0ABW5E884</accession>
<dbReference type="PANTHER" id="PTHR30008">
    <property type="entry name" value="EXODEOXYRIBONUCLEASE 7 LARGE SUBUNIT"/>
    <property type="match status" value="1"/>
</dbReference>